<accession>A0A803N088</accession>
<evidence type="ECO:0000313" key="4">
    <source>
        <dbReference type="Proteomes" id="UP000596660"/>
    </source>
</evidence>
<dbReference type="Pfam" id="PF12776">
    <property type="entry name" value="Myb_DNA-bind_3"/>
    <property type="match status" value="1"/>
</dbReference>
<name>A0A803N088_CHEQI</name>
<proteinExistence type="predicted"/>
<keyword evidence="4" id="KW-1185">Reference proteome</keyword>
<sequence length="383" mass="43518">MMTHEMKGMILESVAAIIDSVLALFEESAVDFDTKFTYVLVGWEGYAHDFRVLNVALSRGFKIPEGKYYLADAGFGNCKEEVRKGNRPNNTFRTCSFVVVAKKISEKFRTLCTADHVDNHMRIVRANWGIISKIRGNSGFGWDDTVKMVTSSNNAYNTYIQVKIWLVETFLRVFLMLNLAMRVNKGSLQASMTENGPLKSDSATSSKPRQHHKRTRGEDDVCDLQQISNQLGEVVSALKKFSNNQLDVENFCKEIMKMDDFEEVVRDIAFDHLVKREMLAKAFLTKRKPLRRSFSLYESSSFGSPPRISRSQLNDVLVVATCGECCSRRRCLRGMMFSTSLLEGGELLVGTIWVIWWLCWRRCGKLLVVAIWVAAGLLKVGRQ</sequence>
<reference evidence="3" key="2">
    <citation type="submission" date="2021-03" db="UniProtKB">
        <authorList>
            <consortium name="EnsemblPlants"/>
        </authorList>
    </citation>
    <scope>IDENTIFICATION</scope>
</reference>
<dbReference type="PANTHER" id="PTHR46929:SF23">
    <property type="entry name" value="L10-INTERACTING MYB DOMAIN-CONTAINING PROTEIN-LIKE"/>
    <property type="match status" value="1"/>
</dbReference>
<dbReference type="PANTHER" id="PTHR46929">
    <property type="entry name" value="EXPRESSED PROTEIN"/>
    <property type="match status" value="1"/>
</dbReference>
<reference evidence="3" key="1">
    <citation type="journal article" date="2017" name="Nature">
        <title>The genome of Chenopodium quinoa.</title>
        <authorList>
            <person name="Jarvis D.E."/>
            <person name="Ho Y.S."/>
            <person name="Lightfoot D.J."/>
            <person name="Schmoeckel S.M."/>
            <person name="Li B."/>
            <person name="Borm T.J.A."/>
            <person name="Ohyanagi H."/>
            <person name="Mineta K."/>
            <person name="Michell C.T."/>
            <person name="Saber N."/>
            <person name="Kharbatia N.M."/>
            <person name="Rupper R.R."/>
            <person name="Sharp A.R."/>
            <person name="Dally N."/>
            <person name="Boughton B.A."/>
            <person name="Woo Y.H."/>
            <person name="Gao G."/>
            <person name="Schijlen E.G.W.M."/>
            <person name="Guo X."/>
            <person name="Momin A.A."/>
            <person name="Negrao S."/>
            <person name="Al-Babili S."/>
            <person name="Gehring C."/>
            <person name="Roessner U."/>
            <person name="Jung C."/>
            <person name="Murphy K."/>
            <person name="Arold S.T."/>
            <person name="Gojobori T."/>
            <person name="van der Linden C.G."/>
            <person name="van Loo E.N."/>
            <person name="Jellen E.N."/>
            <person name="Maughan P.J."/>
            <person name="Tester M."/>
        </authorList>
    </citation>
    <scope>NUCLEOTIDE SEQUENCE [LARGE SCALE GENOMIC DNA]</scope>
    <source>
        <strain evidence="3">cv. PI 614886</strain>
    </source>
</reference>
<feature type="domain" description="Myb/SANT-like" evidence="2">
    <location>
        <begin position="78"/>
        <end position="159"/>
    </location>
</feature>
<dbReference type="InterPro" id="IPR024752">
    <property type="entry name" value="Myb/SANT-like_dom"/>
</dbReference>
<organism evidence="3 4">
    <name type="scientific">Chenopodium quinoa</name>
    <name type="common">Quinoa</name>
    <dbReference type="NCBI Taxonomy" id="63459"/>
    <lineage>
        <taxon>Eukaryota</taxon>
        <taxon>Viridiplantae</taxon>
        <taxon>Streptophyta</taxon>
        <taxon>Embryophyta</taxon>
        <taxon>Tracheophyta</taxon>
        <taxon>Spermatophyta</taxon>
        <taxon>Magnoliopsida</taxon>
        <taxon>eudicotyledons</taxon>
        <taxon>Gunneridae</taxon>
        <taxon>Pentapetalae</taxon>
        <taxon>Caryophyllales</taxon>
        <taxon>Chenopodiaceae</taxon>
        <taxon>Chenopodioideae</taxon>
        <taxon>Atripliceae</taxon>
        <taxon>Chenopodium</taxon>
    </lineage>
</organism>
<feature type="region of interest" description="Disordered" evidence="1">
    <location>
        <begin position="191"/>
        <end position="219"/>
    </location>
</feature>
<dbReference type="Proteomes" id="UP000596660">
    <property type="component" value="Unplaced"/>
</dbReference>
<evidence type="ECO:0000259" key="2">
    <source>
        <dbReference type="Pfam" id="PF12776"/>
    </source>
</evidence>
<dbReference type="Gramene" id="AUR62038372-RA">
    <property type="protein sequence ID" value="AUR62038372-RA:cds"/>
    <property type="gene ID" value="AUR62038372"/>
</dbReference>
<protein>
    <recommendedName>
        <fullName evidence="2">Myb/SANT-like domain-containing protein</fullName>
    </recommendedName>
</protein>
<evidence type="ECO:0000313" key="3">
    <source>
        <dbReference type="EnsemblPlants" id="AUR62038372-RA:cds"/>
    </source>
</evidence>
<dbReference type="AlphaFoldDB" id="A0A803N088"/>
<dbReference type="EnsemblPlants" id="AUR62038372-RA">
    <property type="protein sequence ID" value="AUR62038372-RA:cds"/>
    <property type="gene ID" value="AUR62038372"/>
</dbReference>
<evidence type="ECO:0000256" key="1">
    <source>
        <dbReference type="SAM" id="MobiDB-lite"/>
    </source>
</evidence>